<evidence type="ECO:0000256" key="1">
    <source>
        <dbReference type="ARBA" id="ARBA00002324"/>
    </source>
</evidence>
<dbReference type="EMBL" id="PIPY01000008">
    <property type="protein sequence ID" value="RUO59452.1"/>
    <property type="molecule type" value="Genomic_DNA"/>
</dbReference>
<dbReference type="PANTHER" id="PTHR39321">
    <property type="entry name" value="NICOTINATE-NUCLEOTIDE ADENYLYLTRANSFERASE-RELATED"/>
    <property type="match status" value="1"/>
</dbReference>
<gene>
    <name evidence="11" type="primary">nadD</name>
    <name evidence="13" type="ORF">CWI71_08470</name>
</gene>
<keyword evidence="9 11" id="KW-0520">NAD</keyword>
<dbReference type="AlphaFoldDB" id="A0A432YES0"/>
<dbReference type="OrthoDB" id="5295945at2"/>
<comment type="caution">
    <text evidence="13">The sequence shown here is derived from an EMBL/GenBank/DDBJ whole genome shotgun (WGS) entry which is preliminary data.</text>
</comment>
<keyword evidence="14" id="KW-1185">Reference proteome</keyword>
<comment type="pathway">
    <text evidence="2 11">Cofactor biosynthesis; NAD(+) biosynthesis; deamido-NAD(+) from nicotinate D-ribonucleotide: step 1/1.</text>
</comment>
<accession>A0A432YES0</accession>
<dbReference type="UniPathway" id="UPA00253">
    <property type="reaction ID" value="UER00332"/>
</dbReference>
<keyword evidence="6 11" id="KW-0548">Nucleotidyltransferase</keyword>
<dbReference type="Pfam" id="PF01467">
    <property type="entry name" value="CTP_transf_like"/>
    <property type="match status" value="1"/>
</dbReference>
<dbReference type="SUPFAM" id="SSF52374">
    <property type="entry name" value="Nucleotidylyl transferase"/>
    <property type="match status" value="1"/>
</dbReference>
<keyword evidence="4 11" id="KW-0662">Pyridine nucleotide biosynthesis</keyword>
<dbReference type="CDD" id="cd02165">
    <property type="entry name" value="NMNAT"/>
    <property type="match status" value="1"/>
</dbReference>
<dbReference type="NCBIfam" id="TIGR00482">
    <property type="entry name" value="nicotinate (nicotinamide) nucleotide adenylyltransferase"/>
    <property type="match status" value="1"/>
</dbReference>
<feature type="domain" description="Cytidyltransferase-like" evidence="12">
    <location>
        <begin position="5"/>
        <end position="182"/>
    </location>
</feature>
<dbReference type="InterPro" id="IPR014729">
    <property type="entry name" value="Rossmann-like_a/b/a_fold"/>
</dbReference>
<evidence type="ECO:0000256" key="5">
    <source>
        <dbReference type="ARBA" id="ARBA00022679"/>
    </source>
</evidence>
<keyword evidence="7 11" id="KW-0547">Nucleotide-binding</keyword>
<comment type="function">
    <text evidence="1 11">Catalyzes the reversible adenylation of nicotinate mononucleotide (NaMN) to nicotinic acid adenine dinucleotide (NaAD).</text>
</comment>
<dbReference type="EC" id="2.7.7.18" evidence="11"/>
<evidence type="ECO:0000259" key="12">
    <source>
        <dbReference type="Pfam" id="PF01467"/>
    </source>
</evidence>
<dbReference type="GO" id="GO:0005524">
    <property type="term" value="F:ATP binding"/>
    <property type="evidence" value="ECO:0007669"/>
    <property type="project" value="UniProtKB-KW"/>
</dbReference>
<dbReference type="HAMAP" id="MF_00244">
    <property type="entry name" value="NaMN_adenylyltr"/>
    <property type="match status" value="1"/>
</dbReference>
<evidence type="ECO:0000256" key="8">
    <source>
        <dbReference type="ARBA" id="ARBA00022840"/>
    </source>
</evidence>
<proteinExistence type="inferred from homology"/>
<dbReference type="PANTHER" id="PTHR39321:SF3">
    <property type="entry name" value="PHOSPHOPANTETHEINE ADENYLYLTRANSFERASE"/>
    <property type="match status" value="1"/>
</dbReference>
<evidence type="ECO:0000313" key="13">
    <source>
        <dbReference type="EMBL" id="RUO59452.1"/>
    </source>
</evidence>
<evidence type="ECO:0000256" key="7">
    <source>
        <dbReference type="ARBA" id="ARBA00022741"/>
    </source>
</evidence>
<organism evidence="13 14">
    <name type="scientific">Pseudidiomarina insulisalsae</name>
    <dbReference type="NCBI Taxonomy" id="575789"/>
    <lineage>
        <taxon>Bacteria</taxon>
        <taxon>Pseudomonadati</taxon>
        <taxon>Pseudomonadota</taxon>
        <taxon>Gammaproteobacteria</taxon>
        <taxon>Alteromonadales</taxon>
        <taxon>Idiomarinaceae</taxon>
        <taxon>Pseudidiomarina</taxon>
    </lineage>
</organism>
<dbReference type="InterPro" id="IPR005248">
    <property type="entry name" value="NadD/NMNAT"/>
</dbReference>
<dbReference type="Proteomes" id="UP000288259">
    <property type="component" value="Unassembled WGS sequence"/>
</dbReference>
<sequence length="210" mass="23654">MLRVIFGGTFDPIHNGHVTTSLAAFAELEANQMHVVPSAQPPHRDYPGASAGQRLAMVKLAFAECPGVLPDDCELRRDGPSYSLLTLQEMRRRWPDDNITFLLGNDAFAKLDTWYGWQQLTEVANLAVMRRADQDTPWSPAVEALYHQHGCDALSQFHQHRQGQILLLETPDVAISATALREAIAENKDWREKVPVNVATYIEQYRLYGL</sequence>
<dbReference type="RefSeq" id="WP_126754837.1">
    <property type="nucleotide sequence ID" value="NZ_PIPY01000008.1"/>
</dbReference>
<evidence type="ECO:0000256" key="4">
    <source>
        <dbReference type="ARBA" id="ARBA00022642"/>
    </source>
</evidence>
<comment type="catalytic activity">
    <reaction evidence="10 11">
        <text>nicotinate beta-D-ribonucleotide + ATP + H(+) = deamido-NAD(+) + diphosphate</text>
        <dbReference type="Rhea" id="RHEA:22860"/>
        <dbReference type="ChEBI" id="CHEBI:15378"/>
        <dbReference type="ChEBI" id="CHEBI:30616"/>
        <dbReference type="ChEBI" id="CHEBI:33019"/>
        <dbReference type="ChEBI" id="CHEBI:57502"/>
        <dbReference type="ChEBI" id="CHEBI:58437"/>
        <dbReference type="EC" id="2.7.7.18"/>
    </reaction>
</comment>
<keyword evidence="5 11" id="KW-0808">Transferase</keyword>
<dbReference type="GO" id="GO:0004515">
    <property type="term" value="F:nicotinate-nucleotide adenylyltransferase activity"/>
    <property type="evidence" value="ECO:0007669"/>
    <property type="project" value="UniProtKB-UniRule"/>
</dbReference>
<name>A0A432YES0_9GAMM</name>
<dbReference type="GO" id="GO:0009435">
    <property type="term" value="P:NAD+ biosynthetic process"/>
    <property type="evidence" value="ECO:0007669"/>
    <property type="project" value="UniProtKB-UniRule"/>
</dbReference>
<dbReference type="NCBIfam" id="NF000839">
    <property type="entry name" value="PRK00071.1-1"/>
    <property type="match status" value="1"/>
</dbReference>
<dbReference type="InterPro" id="IPR004821">
    <property type="entry name" value="Cyt_trans-like"/>
</dbReference>
<evidence type="ECO:0000256" key="6">
    <source>
        <dbReference type="ARBA" id="ARBA00022695"/>
    </source>
</evidence>
<comment type="similarity">
    <text evidence="3 11">Belongs to the NadD family.</text>
</comment>
<dbReference type="NCBIfam" id="TIGR00125">
    <property type="entry name" value="cyt_tran_rel"/>
    <property type="match status" value="1"/>
</dbReference>
<protein>
    <recommendedName>
        <fullName evidence="11">Probable nicotinate-nucleotide adenylyltransferase</fullName>
        <ecNumber evidence="11">2.7.7.18</ecNumber>
    </recommendedName>
    <alternativeName>
        <fullName evidence="11">Deamido-NAD(+) diphosphorylase</fullName>
    </alternativeName>
    <alternativeName>
        <fullName evidence="11">Deamido-NAD(+) pyrophosphorylase</fullName>
    </alternativeName>
    <alternativeName>
        <fullName evidence="11">Nicotinate mononucleotide adenylyltransferase</fullName>
        <shortName evidence="11">NaMN adenylyltransferase</shortName>
    </alternativeName>
</protein>
<keyword evidence="8 11" id="KW-0067">ATP-binding</keyword>
<dbReference type="Gene3D" id="3.40.50.620">
    <property type="entry name" value="HUPs"/>
    <property type="match status" value="1"/>
</dbReference>
<evidence type="ECO:0000256" key="2">
    <source>
        <dbReference type="ARBA" id="ARBA00005019"/>
    </source>
</evidence>
<evidence type="ECO:0000256" key="11">
    <source>
        <dbReference type="HAMAP-Rule" id="MF_00244"/>
    </source>
</evidence>
<evidence type="ECO:0000313" key="14">
    <source>
        <dbReference type="Proteomes" id="UP000288259"/>
    </source>
</evidence>
<evidence type="ECO:0000256" key="9">
    <source>
        <dbReference type="ARBA" id="ARBA00023027"/>
    </source>
</evidence>
<evidence type="ECO:0000256" key="3">
    <source>
        <dbReference type="ARBA" id="ARBA00009014"/>
    </source>
</evidence>
<evidence type="ECO:0000256" key="10">
    <source>
        <dbReference type="ARBA" id="ARBA00048721"/>
    </source>
</evidence>
<reference evidence="14" key="1">
    <citation type="journal article" date="2018" name="Front. Microbiol.">
        <title>Genome-Based Analysis Reveals the Taxonomy and Diversity of the Family Idiomarinaceae.</title>
        <authorList>
            <person name="Liu Y."/>
            <person name="Lai Q."/>
            <person name="Shao Z."/>
        </authorList>
    </citation>
    <scope>NUCLEOTIDE SEQUENCE [LARGE SCALE GENOMIC DNA]</scope>
    <source>
        <strain evidence="14">CVS-6</strain>
    </source>
</reference>